<evidence type="ECO:0000256" key="1">
    <source>
        <dbReference type="SAM" id="SignalP"/>
    </source>
</evidence>
<feature type="signal peptide" evidence="1">
    <location>
        <begin position="1"/>
        <end position="22"/>
    </location>
</feature>
<name>A0AAD8XXE7_9STRA</name>
<keyword evidence="2" id="KW-0489">Methyltransferase</keyword>
<keyword evidence="1" id="KW-0732">Signal</keyword>
<sequence>MNLPSLWSLVFLFSITVSVVLSFHVKTSSRHKASWTRSTQVFANRNNQVSRPPDDTSVASRIDEATPFLQQVGRSYTDMDAWENDIDKLHELLHLTRYHHSTIKKHIFNLPINERTNDRHNHEDEQSLEKYKHEYPFGPTYVRPIAVGQSIDLRQFIDINSTEEWLPSLQVLTTLFLLSSCVPISLFTQTVVGGNDTLNLLLRLGLVYLSPDDNINNDGELVVPVVHLFPLQIPQLPGTRDRLDLVKDMVFMTDLHPNVLSVTTIPSGSDCPEEGAVMYIGPDSLALVHHLHASFLGYLNNGNTDSSVFRVLDVCSGSGVQALAALGMLDVLRKSGHELAAVDVEAVAVDVNQRALRFTEFNARLNGMKVTTVQSDLLADDAMASIEELVGRGESKKFDILLANPPFIPTPNLVSDDAALSLRETNSIATNSQSYGLFSSGGVSGEDCLCAIIQMAPRVLRSDGGLMAIVSEFMNPPLSDLDEQKCMLLTKVEQWWGSHDVAASGVLFTNEHPLESQVYAQRRALTDDHGVISLWLNHLERYQIEHVSPGLLFVQYQNKGGNTNNAPGCNIDYRLVPKTNNGSVWTPHNFNAVEYTMKILNDLYQS</sequence>
<dbReference type="PROSITE" id="PS00092">
    <property type="entry name" value="N6_MTASE"/>
    <property type="match status" value="1"/>
</dbReference>
<dbReference type="GO" id="GO:0032259">
    <property type="term" value="P:methylation"/>
    <property type="evidence" value="ECO:0007669"/>
    <property type="project" value="UniProtKB-KW"/>
</dbReference>
<dbReference type="PANTHER" id="PTHR18895">
    <property type="entry name" value="HEMK METHYLTRANSFERASE"/>
    <property type="match status" value="1"/>
</dbReference>
<dbReference type="GO" id="GO:0102559">
    <property type="term" value="F:peptide chain release factor N(5)-glutamine methyltransferase activity"/>
    <property type="evidence" value="ECO:0007669"/>
    <property type="project" value="UniProtKB-EC"/>
</dbReference>
<dbReference type="EC" id="2.1.1.297" evidence="2"/>
<organism evidence="2 3">
    <name type="scientific">Skeletonema marinoi</name>
    <dbReference type="NCBI Taxonomy" id="267567"/>
    <lineage>
        <taxon>Eukaryota</taxon>
        <taxon>Sar</taxon>
        <taxon>Stramenopiles</taxon>
        <taxon>Ochrophyta</taxon>
        <taxon>Bacillariophyta</taxon>
        <taxon>Coscinodiscophyceae</taxon>
        <taxon>Thalassiosirophycidae</taxon>
        <taxon>Thalassiosirales</taxon>
        <taxon>Skeletonemataceae</taxon>
        <taxon>Skeletonema</taxon>
        <taxon>Skeletonema marinoi-dohrnii complex</taxon>
    </lineage>
</organism>
<dbReference type="EMBL" id="JATAAI010000034">
    <property type="protein sequence ID" value="KAK1735247.1"/>
    <property type="molecule type" value="Genomic_DNA"/>
</dbReference>
<dbReference type="GO" id="GO:0005739">
    <property type="term" value="C:mitochondrion"/>
    <property type="evidence" value="ECO:0007669"/>
    <property type="project" value="TreeGrafter"/>
</dbReference>
<accession>A0AAD8XXE7</accession>
<dbReference type="InterPro" id="IPR002052">
    <property type="entry name" value="DNA_methylase_N6_adenine_CS"/>
</dbReference>
<evidence type="ECO:0000313" key="2">
    <source>
        <dbReference type="EMBL" id="KAK1735247.1"/>
    </source>
</evidence>
<dbReference type="InterPro" id="IPR050320">
    <property type="entry name" value="N5-glutamine_MTase"/>
</dbReference>
<dbReference type="Gene3D" id="3.40.50.150">
    <property type="entry name" value="Vaccinia Virus protein VP39"/>
    <property type="match status" value="1"/>
</dbReference>
<gene>
    <name evidence="2" type="ORF">QTG54_013861</name>
</gene>
<keyword evidence="3" id="KW-1185">Reference proteome</keyword>
<feature type="chain" id="PRO_5042159021" evidence="1">
    <location>
        <begin position="23"/>
        <end position="606"/>
    </location>
</feature>
<dbReference type="Proteomes" id="UP001224775">
    <property type="component" value="Unassembled WGS sequence"/>
</dbReference>
<dbReference type="GO" id="GO:0003676">
    <property type="term" value="F:nucleic acid binding"/>
    <property type="evidence" value="ECO:0007669"/>
    <property type="project" value="InterPro"/>
</dbReference>
<evidence type="ECO:0000313" key="3">
    <source>
        <dbReference type="Proteomes" id="UP001224775"/>
    </source>
</evidence>
<comment type="caution">
    <text evidence="2">The sequence shown here is derived from an EMBL/GenBank/DDBJ whole genome shotgun (WGS) entry which is preliminary data.</text>
</comment>
<dbReference type="InterPro" id="IPR029063">
    <property type="entry name" value="SAM-dependent_MTases_sf"/>
</dbReference>
<dbReference type="AlphaFoldDB" id="A0AAD8XXE7"/>
<proteinExistence type="predicted"/>
<dbReference type="SUPFAM" id="SSF53335">
    <property type="entry name" value="S-adenosyl-L-methionine-dependent methyltransferases"/>
    <property type="match status" value="1"/>
</dbReference>
<dbReference type="PANTHER" id="PTHR18895:SF74">
    <property type="entry name" value="MTRF1L RELEASE FACTOR GLUTAMINE METHYLTRANSFERASE"/>
    <property type="match status" value="1"/>
</dbReference>
<protein>
    <submittedName>
        <fullName evidence="2">Protein-(Glutamine-N5) methyltransferase, release factor-specific</fullName>
        <ecNumber evidence="2">2.1.1.297</ecNumber>
    </submittedName>
</protein>
<keyword evidence="2" id="KW-0808">Transferase</keyword>
<reference evidence="2" key="1">
    <citation type="submission" date="2023-06" db="EMBL/GenBank/DDBJ databases">
        <title>Survivors Of The Sea: Transcriptome response of Skeletonema marinoi to long-term dormancy.</title>
        <authorList>
            <person name="Pinder M.I.M."/>
            <person name="Kourtchenko O."/>
            <person name="Robertson E.K."/>
            <person name="Larsson T."/>
            <person name="Maumus F."/>
            <person name="Osuna-Cruz C.M."/>
            <person name="Vancaester E."/>
            <person name="Stenow R."/>
            <person name="Vandepoele K."/>
            <person name="Ploug H."/>
            <person name="Bruchert V."/>
            <person name="Godhe A."/>
            <person name="Topel M."/>
        </authorList>
    </citation>
    <scope>NUCLEOTIDE SEQUENCE</scope>
    <source>
        <strain evidence="2">R05AC</strain>
    </source>
</reference>